<dbReference type="PANTHER" id="PTHR33446">
    <property type="entry name" value="PROTEIN TONB-RELATED"/>
    <property type="match status" value="1"/>
</dbReference>
<dbReference type="Gene3D" id="3.30.1150.10">
    <property type="match status" value="1"/>
</dbReference>
<gene>
    <name evidence="11" type="ORF">ACFO4O_14465</name>
</gene>
<keyword evidence="3" id="KW-0813">Transport</keyword>
<evidence type="ECO:0000313" key="11">
    <source>
        <dbReference type="EMBL" id="MFC4701370.1"/>
    </source>
</evidence>
<evidence type="ECO:0000256" key="8">
    <source>
        <dbReference type="ARBA" id="ARBA00022989"/>
    </source>
</evidence>
<comment type="caution">
    <text evidence="11">The sequence shown here is derived from an EMBL/GenBank/DDBJ whole genome shotgun (WGS) entry which is preliminary data.</text>
</comment>
<keyword evidence="5" id="KW-0997">Cell inner membrane</keyword>
<organism evidence="11 12">
    <name type="scientific">Glaciecola siphonariae</name>
    <dbReference type="NCBI Taxonomy" id="521012"/>
    <lineage>
        <taxon>Bacteria</taxon>
        <taxon>Pseudomonadati</taxon>
        <taxon>Pseudomonadota</taxon>
        <taxon>Gammaproteobacteria</taxon>
        <taxon>Alteromonadales</taxon>
        <taxon>Alteromonadaceae</taxon>
        <taxon>Glaciecola</taxon>
    </lineage>
</organism>
<keyword evidence="4" id="KW-1003">Cell membrane</keyword>
<proteinExistence type="inferred from homology"/>
<feature type="domain" description="TonB C-terminal" evidence="10">
    <location>
        <begin position="78"/>
        <end position="175"/>
    </location>
</feature>
<evidence type="ECO:0000256" key="4">
    <source>
        <dbReference type="ARBA" id="ARBA00022475"/>
    </source>
</evidence>
<name>A0ABV9LYJ0_9ALTE</name>
<keyword evidence="12" id="KW-1185">Reference proteome</keyword>
<evidence type="ECO:0000256" key="3">
    <source>
        <dbReference type="ARBA" id="ARBA00022448"/>
    </source>
</evidence>
<dbReference type="Pfam" id="PF03544">
    <property type="entry name" value="TonB_C"/>
    <property type="match status" value="1"/>
</dbReference>
<dbReference type="InterPro" id="IPR006260">
    <property type="entry name" value="TonB/TolA_C"/>
</dbReference>
<keyword evidence="8" id="KW-1133">Transmembrane helix</keyword>
<evidence type="ECO:0000256" key="1">
    <source>
        <dbReference type="ARBA" id="ARBA00004383"/>
    </source>
</evidence>
<evidence type="ECO:0000256" key="7">
    <source>
        <dbReference type="ARBA" id="ARBA00022927"/>
    </source>
</evidence>
<evidence type="ECO:0000256" key="5">
    <source>
        <dbReference type="ARBA" id="ARBA00022519"/>
    </source>
</evidence>
<dbReference type="SUPFAM" id="SSF74653">
    <property type="entry name" value="TolA/TonB C-terminal domain"/>
    <property type="match status" value="1"/>
</dbReference>
<protein>
    <submittedName>
        <fullName evidence="11">Energy transducer TonB</fullName>
    </submittedName>
</protein>
<evidence type="ECO:0000313" key="12">
    <source>
        <dbReference type="Proteomes" id="UP001595897"/>
    </source>
</evidence>
<keyword evidence="9" id="KW-0472">Membrane</keyword>
<dbReference type="RefSeq" id="WP_382409790.1">
    <property type="nucleotide sequence ID" value="NZ_JBHSGU010000009.1"/>
</dbReference>
<accession>A0ABV9LYJ0</accession>
<dbReference type="InterPro" id="IPR051045">
    <property type="entry name" value="TonB-dependent_transducer"/>
</dbReference>
<evidence type="ECO:0000256" key="6">
    <source>
        <dbReference type="ARBA" id="ARBA00022692"/>
    </source>
</evidence>
<keyword evidence="6" id="KW-0812">Transmembrane</keyword>
<keyword evidence="7" id="KW-0653">Protein transport</keyword>
<evidence type="ECO:0000256" key="2">
    <source>
        <dbReference type="ARBA" id="ARBA00006555"/>
    </source>
</evidence>
<evidence type="ECO:0000256" key="9">
    <source>
        <dbReference type="ARBA" id="ARBA00023136"/>
    </source>
</evidence>
<dbReference type="NCBIfam" id="TIGR01352">
    <property type="entry name" value="tonB_Cterm"/>
    <property type="match status" value="1"/>
</dbReference>
<dbReference type="Proteomes" id="UP001595897">
    <property type="component" value="Unassembled WGS sequence"/>
</dbReference>
<dbReference type="PROSITE" id="PS52015">
    <property type="entry name" value="TONB_CTD"/>
    <property type="match status" value="1"/>
</dbReference>
<comment type="similarity">
    <text evidence="2">Belongs to the TonB family.</text>
</comment>
<evidence type="ECO:0000259" key="10">
    <source>
        <dbReference type="PROSITE" id="PS52015"/>
    </source>
</evidence>
<dbReference type="InterPro" id="IPR037682">
    <property type="entry name" value="TonB_C"/>
</dbReference>
<dbReference type="EMBL" id="JBHSGU010000009">
    <property type="protein sequence ID" value="MFC4701370.1"/>
    <property type="molecule type" value="Genomic_DNA"/>
</dbReference>
<comment type="subcellular location">
    <subcellularLocation>
        <location evidence="1">Cell inner membrane</location>
        <topology evidence="1">Single-pass membrane protein</topology>
        <orientation evidence="1">Periplasmic side</orientation>
    </subcellularLocation>
</comment>
<sequence length="399" mass="45156">MICRLFTFKSISTNAPKKINKSITGRFVITSVFSLVVGLGFFSLVQAQTIPEDNLLPCDELEQKALEQVSPDEVKKITAYKPAEIKERKNPRYPESAIRGKREGWVKLSYVIDTQGNVQDPVVEDYAGDRSFKRAAMSAIKGWTFEPAIKNGEPTEQCHQEVIMSFALSGKGGASRRYAVKYREADEKLESGDVASADQLVQELAQGDYRNRYENVWTFSLDARVAKELGDEKRELASIRRLLSSSSFIGSKDAIFSPEYYAYMYQRMFSLELKQNLFAEAMQTVAEIRELENADAILAPLQPTIDEVQEFIASDENFFVVVDLDETGSYFHSLARNKFAFADIQGSLDTVEVRCDTHREKFTVAEEFVWDIPKSWGQCRVLVEGKQGTRFGLVEVNKV</sequence>
<reference evidence="12" key="1">
    <citation type="journal article" date="2019" name="Int. J. Syst. Evol. Microbiol.">
        <title>The Global Catalogue of Microorganisms (GCM) 10K type strain sequencing project: providing services to taxonomists for standard genome sequencing and annotation.</title>
        <authorList>
            <consortium name="The Broad Institute Genomics Platform"/>
            <consortium name="The Broad Institute Genome Sequencing Center for Infectious Disease"/>
            <person name="Wu L."/>
            <person name="Ma J."/>
        </authorList>
    </citation>
    <scope>NUCLEOTIDE SEQUENCE [LARGE SCALE GENOMIC DNA]</scope>
    <source>
        <strain evidence="12">KACC 12507</strain>
    </source>
</reference>